<dbReference type="InterPro" id="IPR010982">
    <property type="entry name" value="Lambda_DNA-bd_dom_sf"/>
</dbReference>
<keyword evidence="2" id="KW-0238">DNA-binding</keyword>
<dbReference type="Proteomes" id="UP001597053">
    <property type="component" value="Unassembled WGS sequence"/>
</dbReference>
<name>A0ABW2ZXQ0_9ACTN</name>
<organism evidence="2 3">
    <name type="scientific">Micromonospora azadirachtae</name>
    <dbReference type="NCBI Taxonomy" id="1970735"/>
    <lineage>
        <taxon>Bacteria</taxon>
        <taxon>Bacillati</taxon>
        <taxon>Actinomycetota</taxon>
        <taxon>Actinomycetes</taxon>
        <taxon>Micromonosporales</taxon>
        <taxon>Micromonosporaceae</taxon>
        <taxon>Micromonospora</taxon>
    </lineage>
</organism>
<protein>
    <submittedName>
        <fullName evidence="2">LacI family DNA-binding transcriptional regulator</fullName>
    </submittedName>
</protein>
<evidence type="ECO:0000313" key="2">
    <source>
        <dbReference type="EMBL" id="MFD0783423.1"/>
    </source>
</evidence>
<accession>A0ABW2ZXQ0</accession>
<dbReference type="PROSITE" id="PS50932">
    <property type="entry name" value="HTH_LACI_2"/>
    <property type="match status" value="1"/>
</dbReference>
<reference evidence="3" key="1">
    <citation type="journal article" date="2019" name="Int. J. Syst. Evol. Microbiol.">
        <title>The Global Catalogue of Microorganisms (GCM) 10K type strain sequencing project: providing services to taxonomists for standard genome sequencing and annotation.</title>
        <authorList>
            <consortium name="The Broad Institute Genomics Platform"/>
            <consortium name="The Broad Institute Genome Sequencing Center for Infectious Disease"/>
            <person name="Wu L."/>
            <person name="Ma J."/>
        </authorList>
    </citation>
    <scope>NUCLEOTIDE SEQUENCE [LARGE SCALE GENOMIC DNA]</scope>
    <source>
        <strain evidence="3">JCM 32148</strain>
    </source>
</reference>
<dbReference type="InterPro" id="IPR000843">
    <property type="entry name" value="HTH_LacI"/>
</dbReference>
<dbReference type="EMBL" id="JBHTHM010000143">
    <property type="protein sequence ID" value="MFD0783423.1"/>
    <property type="molecule type" value="Genomic_DNA"/>
</dbReference>
<feature type="domain" description="HTH lacI-type" evidence="1">
    <location>
        <begin position="2"/>
        <end position="29"/>
    </location>
</feature>
<dbReference type="GO" id="GO:0003677">
    <property type="term" value="F:DNA binding"/>
    <property type="evidence" value="ECO:0007669"/>
    <property type="project" value="UniProtKB-KW"/>
</dbReference>
<sequence length="29" mass="2959">MTTIDDVARLAGVSTATVSRALRGLPTVS</sequence>
<comment type="caution">
    <text evidence="2">The sequence shown here is derived from an EMBL/GenBank/DDBJ whole genome shotgun (WGS) entry which is preliminary data.</text>
</comment>
<dbReference type="Pfam" id="PF00356">
    <property type="entry name" value="LacI"/>
    <property type="match status" value="1"/>
</dbReference>
<dbReference type="SUPFAM" id="SSF47413">
    <property type="entry name" value="lambda repressor-like DNA-binding domains"/>
    <property type="match status" value="1"/>
</dbReference>
<keyword evidence="3" id="KW-1185">Reference proteome</keyword>
<dbReference type="Gene3D" id="1.10.260.40">
    <property type="entry name" value="lambda repressor-like DNA-binding domains"/>
    <property type="match status" value="1"/>
</dbReference>
<evidence type="ECO:0000313" key="3">
    <source>
        <dbReference type="Proteomes" id="UP001597053"/>
    </source>
</evidence>
<gene>
    <name evidence="2" type="ORF">ACFQZ8_05765</name>
</gene>
<dbReference type="PROSITE" id="PS00356">
    <property type="entry name" value="HTH_LACI_1"/>
    <property type="match status" value="1"/>
</dbReference>
<feature type="non-terminal residue" evidence="2">
    <location>
        <position position="29"/>
    </location>
</feature>
<proteinExistence type="predicted"/>
<dbReference type="PRINTS" id="PR00036">
    <property type="entry name" value="HTHLACI"/>
</dbReference>
<evidence type="ECO:0000259" key="1">
    <source>
        <dbReference type="PROSITE" id="PS50932"/>
    </source>
</evidence>